<dbReference type="Proteomes" id="UP000198942">
    <property type="component" value="Unassembled WGS sequence"/>
</dbReference>
<accession>A0A1H8B8M3</accession>
<keyword evidence="2" id="KW-1185">Reference proteome</keyword>
<gene>
    <name evidence="1" type="ORF">SAMN05192574_101830</name>
</gene>
<dbReference type="OrthoDB" id="800074at2"/>
<dbReference type="RefSeq" id="WP_091207958.1">
    <property type="nucleotide sequence ID" value="NZ_FOCL01000001.1"/>
</dbReference>
<dbReference type="AlphaFoldDB" id="A0A1H8B8M3"/>
<proteinExistence type="predicted"/>
<organism evidence="1 2">
    <name type="scientific">Mucilaginibacter gossypiicola</name>
    <dbReference type="NCBI Taxonomy" id="551995"/>
    <lineage>
        <taxon>Bacteria</taxon>
        <taxon>Pseudomonadati</taxon>
        <taxon>Bacteroidota</taxon>
        <taxon>Sphingobacteriia</taxon>
        <taxon>Sphingobacteriales</taxon>
        <taxon>Sphingobacteriaceae</taxon>
        <taxon>Mucilaginibacter</taxon>
    </lineage>
</organism>
<reference evidence="2" key="1">
    <citation type="submission" date="2016-10" db="EMBL/GenBank/DDBJ databases">
        <authorList>
            <person name="Varghese N."/>
            <person name="Submissions S."/>
        </authorList>
    </citation>
    <scope>NUCLEOTIDE SEQUENCE [LARGE SCALE GENOMIC DNA]</scope>
    <source>
        <strain evidence="2">Gh-48</strain>
    </source>
</reference>
<evidence type="ECO:0000313" key="2">
    <source>
        <dbReference type="Proteomes" id="UP000198942"/>
    </source>
</evidence>
<dbReference type="EMBL" id="FOCL01000001">
    <property type="protein sequence ID" value="SEM79295.1"/>
    <property type="molecule type" value="Genomic_DNA"/>
</dbReference>
<evidence type="ECO:0000313" key="1">
    <source>
        <dbReference type="EMBL" id="SEM79295.1"/>
    </source>
</evidence>
<protein>
    <recommendedName>
        <fullName evidence="3">Natural product</fullName>
    </recommendedName>
</protein>
<evidence type="ECO:0008006" key="3">
    <source>
        <dbReference type="Google" id="ProtNLM"/>
    </source>
</evidence>
<name>A0A1H8B8M3_9SPHI</name>
<sequence>MKKLKLKALQLGATELLSRTQLKDVTGGSGGPCLPRWTGCSNVTEDNDCCGSGKCMMYMGHEQCV</sequence>